<dbReference type="FunFam" id="1.10.510.10:FF:000801">
    <property type="entry name" value="Guanylate cyclase"/>
    <property type="match status" value="1"/>
</dbReference>
<feature type="domain" description="Protein kinase" evidence="16">
    <location>
        <begin position="441"/>
        <end position="721"/>
    </location>
</feature>
<dbReference type="InterPro" id="IPR001245">
    <property type="entry name" value="Ser-Thr/Tyr_kinase_cat_dom"/>
</dbReference>
<dbReference type="PROSITE" id="PS50011">
    <property type="entry name" value="PROTEIN_KINASE_DOM"/>
    <property type="match status" value="1"/>
</dbReference>
<evidence type="ECO:0000256" key="6">
    <source>
        <dbReference type="ARBA" id="ARBA00022989"/>
    </source>
</evidence>
<dbReference type="Pfam" id="PF00211">
    <property type="entry name" value="Guanylate_cyc"/>
    <property type="match status" value="1"/>
</dbReference>
<dbReference type="InterPro" id="IPR029787">
    <property type="entry name" value="Nucleotide_cyclase"/>
</dbReference>
<reference evidence="18" key="1">
    <citation type="submission" date="2022-01" db="UniProtKB">
        <authorList>
            <consortium name="EnsemblMetazoa"/>
        </authorList>
    </citation>
    <scope>IDENTIFICATION</scope>
</reference>
<dbReference type="InterPro" id="IPR001828">
    <property type="entry name" value="ANF_lig-bd_rcpt"/>
</dbReference>
<evidence type="ECO:0000256" key="13">
    <source>
        <dbReference type="SAM" id="Coils"/>
    </source>
</evidence>
<dbReference type="InterPro" id="IPR050401">
    <property type="entry name" value="Cyclic_nucleotide_synthase"/>
</dbReference>
<dbReference type="Gene3D" id="1.10.510.10">
    <property type="entry name" value="Transferase(Phosphotransferase) domain 1"/>
    <property type="match status" value="1"/>
</dbReference>
<evidence type="ECO:0000256" key="12">
    <source>
        <dbReference type="RuleBase" id="RU003431"/>
    </source>
</evidence>
<dbReference type="Proteomes" id="UP000494040">
    <property type="component" value="Unassembled WGS sequence"/>
</dbReference>
<evidence type="ECO:0000256" key="10">
    <source>
        <dbReference type="ARBA" id="ARBA00023293"/>
    </source>
</evidence>
<dbReference type="PANTHER" id="PTHR11920">
    <property type="entry name" value="GUANYLYL CYCLASE"/>
    <property type="match status" value="1"/>
</dbReference>
<evidence type="ECO:0000256" key="11">
    <source>
        <dbReference type="RuleBase" id="RU000405"/>
    </source>
</evidence>
<comment type="subcellular location">
    <subcellularLocation>
        <location evidence="2">Membrane</location>
        <topology evidence="2">Single-pass type I membrane protein</topology>
    </subcellularLocation>
</comment>
<keyword evidence="10 12" id="KW-0141">cGMP biosynthesis</keyword>
<organism evidence="18 19">
    <name type="scientific">Cimex lectularius</name>
    <name type="common">Bed bug</name>
    <name type="synonym">Acanthia lectularia</name>
    <dbReference type="NCBI Taxonomy" id="79782"/>
    <lineage>
        <taxon>Eukaryota</taxon>
        <taxon>Metazoa</taxon>
        <taxon>Ecdysozoa</taxon>
        <taxon>Arthropoda</taxon>
        <taxon>Hexapoda</taxon>
        <taxon>Insecta</taxon>
        <taxon>Pterygota</taxon>
        <taxon>Neoptera</taxon>
        <taxon>Paraneoptera</taxon>
        <taxon>Hemiptera</taxon>
        <taxon>Heteroptera</taxon>
        <taxon>Panheteroptera</taxon>
        <taxon>Cimicomorpha</taxon>
        <taxon>Cimicidae</taxon>
        <taxon>Cimex</taxon>
    </lineage>
</organism>
<dbReference type="InterPro" id="IPR018297">
    <property type="entry name" value="A/G_cyclase_CS"/>
</dbReference>
<evidence type="ECO:0000259" key="16">
    <source>
        <dbReference type="PROSITE" id="PS50011"/>
    </source>
</evidence>
<dbReference type="GeneID" id="106664618"/>
<dbReference type="GO" id="GO:0007168">
    <property type="term" value="P:receptor guanylyl cyclase signaling pathway"/>
    <property type="evidence" value="ECO:0007669"/>
    <property type="project" value="TreeGrafter"/>
</dbReference>
<dbReference type="SUPFAM" id="SSF56112">
    <property type="entry name" value="Protein kinase-like (PK-like)"/>
    <property type="match status" value="1"/>
</dbReference>
<keyword evidence="4" id="KW-0812">Transmembrane</keyword>
<evidence type="ECO:0000256" key="8">
    <source>
        <dbReference type="ARBA" id="ARBA00023180"/>
    </source>
</evidence>
<dbReference type="GO" id="GO:0004383">
    <property type="term" value="F:guanylate cyclase activity"/>
    <property type="evidence" value="ECO:0007669"/>
    <property type="project" value="UniProtKB-EC"/>
</dbReference>
<dbReference type="PROSITE" id="PS00452">
    <property type="entry name" value="GUANYLATE_CYCLASE_1"/>
    <property type="match status" value="1"/>
</dbReference>
<proteinExistence type="inferred from homology"/>
<dbReference type="Pfam" id="PF01094">
    <property type="entry name" value="ANF_receptor"/>
    <property type="match status" value="1"/>
</dbReference>
<evidence type="ECO:0000259" key="17">
    <source>
        <dbReference type="PROSITE" id="PS50125"/>
    </source>
</evidence>
<dbReference type="KEGG" id="clec:106664618"/>
<dbReference type="Pfam" id="PF07714">
    <property type="entry name" value="PK_Tyr_Ser-Thr"/>
    <property type="match status" value="1"/>
</dbReference>
<dbReference type="GO" id="GO:0001653">
    <property type="term" value="F:peptide receptor activity"/>
    <property type="evidence" value="ECO:0007669"/>
    <property type="project" value="TreeGrafter"/>
</dbReference>
<evidence type="ECO:0000256" key="7">
    <source>
        <dbReference type="ARBA" id="ARBA00023136"/>
    </source>
</evidence>
<protein>
    <recommendedName>
        <fullName evidence="3 12">Guanylate cyclase</fullName>
        <ecNumber evidence="3 12">4.6.1.2</ecNumber>
    </recommendedName>
</protein>
<dbReference type="GO" id="GO:0004672">
    <property type="term" value="F:protein kinase activity"/>
    <property type="evidence" value="ECO:0007669"/>
    <property type="project" value="InterPro"/>
</dbReference>
<dbReference type="AlphaFoldDB" id="A0A8I6RII8"/>
<dbReference type="InterPro" id="IPR011009">
    <property type="entry name" value="Kinase-like_dom_sf"/>
</dbReference>
<dbReference type="InterPro" id="IPR001054">
    <property type="entry name" value="A/G_cyclase"/>
</dbReference>
<evidence type="ECO:0000313" key="18">
    <source>
        <dbReference type="EnsemblMetazoa" id="XP_014246004.1"/>
    </source>
</evidence>
<sequence length="1235" mass="139475">MGAVGVGLGVLLYFLHEGSSSSNHTILLPCHPQQEHCRNEEIRSVLELVVQNKTRTVIGSFPTEHCDLIESATAVSSVTVVAWNCPKISWSTGNSSMLRCLPKLTTIAKALFQTIKYFRFKSATIITLDFGIWTQLSVLLENRLLKGNITVKHRTTLINDRYDINTLQNILMPTGSPARVTCILVPLDWPEINLLLQVLEIYSTTDFLASSLLFVHLWIYPPFGAYTDVLSRMAYTSLVISTRFSIHPFHQMTYGNYFQLDDLDYLVETSLEAIEGGKKEDLVNGFTVWDWVGQNSTSDMSAYWRPIIHLYIEEREKLKLKPLVNSSRDWIRLKTDPFNNTEYICENDECLVENNGFFTKAVNILIVVVSSFILVCSLVSASSFLRRLYQKSRMSKGPCKIILTPTDFVFPHIPEVKRVEEGIEAMLCCWLHQLQELGGPEVDKPDLLKGSVGSLKSTMKKSPSIGSISKISSDPRARYNGDLVQLKAILDDSGSFELRSKSMDCLMTMHTLRHENLNPIIGCLTDPQRPYLVWEYCSRGSLEDVLMADEIKLDWSFRLSLLTDLVRGMKYLHSSPVKVHGNLTSRNCVIDARWVLKITDYAMPKFYECQNLTPPAKKPKDLLWSAPEFLRDPSLRKCGTQAGDVYSFGIIMQEVVVRGEPYCMLSLPPEEILEKIRRPPPLIRPSVSKGAAPPEAINIMRQCWAELPEMRPDFNTIHDLFKTLNHGRKANFVDTMFQMLEKYSNNLEDLIRERTEQLDMEKKKTEQLLNRMLPSYVAEKLKFGMPVDPEEFSEVTIYFSDIVGFTTISAYSTPFEVVDLLNDLYTCFDATINAYNVYKVETIGDAYMVVGGLPIRTPDHAQQVATMALDLLHHSGKFRIRHLPFTPLRLRIGLHTGPCCAGVVGLTMPRYCLFGDTVNTASRMESSGSAWRIHISESTKCKLEESGGYQIECRGLTELKGKGRVMTYWLLGKNGFEKQLPTPPPIRESHGLDEHLVQYGRTGVYPNQNFTEEPRRADDSSSDIEPMTSTPTKSKKPVKSFYQLSLDAGLLAASAEEKRAEHKWKSQRQMTFDISEEQKLDNKTNDVKNSTSEHSKSGIITPFSASELNVDTPGVSFINQSKSVQNLNGKLRKVVDENDLSSQYNHYKCLSPNDGSGHQKAASSRFLKRQFSVDKEDVVEAKNVRIYKQNSAGAANDLARIDEVPQVSISSPKFGHSSNYKHRTVHSTASSESLN</sequence>
<name>A0A8I6RII8_CIMLE</name>
<feature type="region of interest" description="Disordered" evidence="14">
    <location>
        <begin position="1003"/>
        <end position="1037"/>
    </location>
</feature>
<feature type="domain" description="Guanylate cyclase" evidence="17">
    <location>
        <begin position="796"/>
        <end position="925"/>
    </location>
</feature>
<dbReference type="Gene3D" id="3.30.70.1230">
    <property type="entry name" value="Nucleotide cyclase"/>
    <property type="match status" value="1"/>
</dbReference>
<dbReference type="InterPro" id="IPR000719">
    <property type="entry name" value="Prot_kinase_dom"/>
</dbReference>
<dbReference type="RefSeq" id="XP_014246004.1">
    <property type="nucleotide sequence ID" value="XM_014390518.2"/>
</dbReference>
<accession>A0A8I6RII8</accession>
<dbReference type="SUPFAM" id="SSF55073">
    <property type="entry name" value="Nucleotide cyclase"/>
    <property type="match status" value="1"/>
</dbReference>
<keyword evidence="8" id="KW-0325">Glycoprotein</keyword>
<keyword evidence="13" id="KW-0175">Coiled coil</keyword>
<dbReference type="OrthoDB" id="1890790at2759"/>
<dbReference type="InterPro" id="IPR028082">
    <property type="entry name" value="Peripla_BP_I"/>
</dbReference>
<dbReference type="GO" id="GO:0004016">
    <property type="term" value="F:adenylate cyclase activity"/>
    <property type="evidence" value="ECO:0007669"/>
    <property type="project" value="TreeGrafter"/>
</dbReference>
<evidence type="ECO:0000313" key="19">
    <source>
        <dbReference type="Proteomes" id="UP000494040"/>
    </source>
</evidence>
<dbReference type="FunFam" id="3.30.70.1230:FF:000039">
    <property type="entry name" value="Guanylate cyclase"/>
    <property type="match status" value="1"/>
</dbReference>
<evidence type="ECO:0000256" key="14">
    <source>
        <dbReference type="SAM" id="MobiDB-lite"/>
    </source>
</evidence>
<dbReference type="PANTHER" id="PTHR11920:SF462">
    <property type="entry name" value="GUANYLATE CYCLASE"/>
    <property type="match status" value="1"/>
</dbReference>
<keyword evidence="9 11" id="KW-0456">Lyase</keyword>
<feature type="chain" id="PRO_5035103440" description="Guanylate cyclase" evidence="15">
    <location>
        <begin position="21"/>
        <end position="1235"/>
    </location>
</feature>
<keyword evidence="6" id="KW-1133">Transmembrane helix</keyword>
<comment type="similarity">
    <text evidence="11">Belongs to the adenylyl cyclase class-4/guanylyl cyclase family.</text>
</comment>
<evidence type="ECO:0000256" key="3">
    <source>
        <dbReference type="ARBA" id="ARBA00012202"/>
    </source>
</evidence>
<dbReference type="EC" id="4.6.1.2" evidence="3 12"/>
<evidence type="ECO:0000256" key="9">
    <source>
        <dbReference type="ARBA" id="ARBA00023239"/>
    </source>
</evidence>
<evidence type="ECO:0000256" key="2">
    <source>
        <dbReference type="ARBA" id="ARBA00004479"/>
    </source>
</evidence>
<dbReference type="GO" id="GO:0035556">
    <property type="term" value="P:intracellular signal transduction"/>
    <property type="evidence" value="ECO:0007669"/>
    <property type="project" value="InterPro"/>
</dbReference>
<comment type="catalytic activity">
    <reaction evidence="1 12">
        <text>GTP = 3',5'-cyclic GMP + diphosphate</text>
        <dbReference type="Rhea" id="RHEA:13665"/>
        <dbReference type="ChEBI" id="CHEBI:33019"/>
        <dbReference type="ChEBI" id="CHEBI:37565"/>
        <dbReference type="ChEBI" id="CHEBI:57746"/>
        <dbReference type="EC" id="4.6.1.2"/>
    </reaction>
</comment>
<keyword evidence="15" id="KW-0732">Signal</keyword>
<feature type="compositionally biased region" description="Basic and acidic residues" evidence="14">
    <location>
        <begin position="1076"/>
        <end position="1096"/>
    </location>
</feature>
<dbReference type="GO" id="GO:0005524">
    <property type="term" value="F:ATP binding"/>
    <property type="evidence" value="ECO:0007669"/>
    <property type="project" value="InterPro"/>
</dbReference>
<evidence type="ECO:0000256" key="15">
    <source>
        <dbReference type="SAM" id="SignalP"/>
    </source>
</evidence>
<feature type="coiled-coil region" evidence="13">
    <location>
        <begin position="733"/>
        <end position="760"/>
    </location>
</feature>
<feature type="compositionally biased region" description="Polar residues" evidence="14">
    <location>
        <begin position="1226"/>
        <end position="1235"/>
    </location>
</feature>
<evidence type="ECO:0000256" key="5">
    <source>
        <dbReference type="ARBA" id="ARBA00022741"/>
    </source>
</evidence>
<dbReference type="RefSeq" id="XP_014246003.1">
    <property type="nucleotide sequence ID" value="XM_014390517.2"/>
</dbReference>
<keyword evidence="7" id="KW-0472">Membrane</keyword>
<feature type="region of interest" description="Disordered" evidence="14">
    <location>
        <begin position="1075"/>
        <end position="1098"/>
    </location>
</feature>
<dbReference type="GO" id="GO:0005886">
    <property type="term" value="C:plasma membrane"/>
    <property type="evidence" value="ECO:0007669"/>
    <property type="project" value="TreeGrafter"/>
</dbReference>
<keyword evidence="5" id="KW-0547">Nucleotide-binding</keyword>
<dbReference type="Gene3D" id="6.10.250.780">
    <property type="match status" value="1"/>
</dbReference>
<dbReference type="CDD" id="cd07302">
    <property type="entry name" value="CHD"/>
    <property type="match status" value="1"/>
</dbReference>
<evidence type="ECO:0000256" key="1">
    <source>
        <dbReference type="ARBA" id="ARBA00001436"/>
    </source>
</evidence>
<dbReference type="SMART" id="SM00044">
    <property type="entry name" value="CYCc"/>
    <property type="match status" value="1"/>
</dbReference>
<feature type="region of interest" description="Disordered" evidence="14">
    <location>
        <begin position="1209"/>
        <end position="1235"/>
    </location>
</feature>
<keyword evidence="19" id="KW-1185">Reference proteome</keyword>
<dbReference type="EnsemblMetazoa" id="XM_014390518.2">
    <property type="protein sequence ID" value="XP_014246004.1"/>
    <property type="gene ID" value="LOC106664618"/>
</dbReference>
<feature type="signal peptide" evidence="15">
    <location>
        <begin position="1"/>
        <end position="20"/>
    </location>
</feature>
<dbReference type="PROSITE" id="PS50125">
    <property type="entry name" value="GUANYLATE_CYCLASE_2"/>
    <property type="match status" value="1"/>
</dbReference>
<evidence type="ECO:0000256" key="4">
    <source>
        <dbReference type="ARBA" id="ARBA00022692"/>
    </source>
</evidence>
<dbReference type="SUPFAM" id="SSF53822">
    <property type="entry name" value="Periplasmic binding protein-like I"/>
    <property type="match status" value="1"/>
</dbReference>
<dbReference type="EnsemblMetazoa" id="XM_014390517.2">
    <property type="protein sequence ID" value="XP_014246003.1"/>
    <property type="gene ID" value="LOC106664618"/>
</dbReference>